<feature type="region of interest" description="Disordered" evidence="5">
    <location>
        <begin position="1"/>
        <end position="53"/>
    </location>
</feature>
<evidence type="ECO:0000313" key="8">
    <source>
        <dbReference type="EMBL" id="CTR07570.1"/>
    </source>
</evidence>
<dbReference type="AlphaFoldDB" id="A0A0K3CGC0"/>
<keyword evidence="10" id="KW-1185">Reference proteome</keyword>
<keyword evidence="3 6" id="KW-1133">Transmembrane helix</keyword>
<comment type="subcellular location">
    <subcellularLocation>
        <location evidence="1">Membrane</location>
        <topology evidence="1">Multi-pass membrane protein</topology>
    </subcellularLocation>
</comment>
<keyword evidence="4 6" id="KW-0472">Membrane</keyword>
<feature type="transmembrane region" description="Helical" evidence="6">
    <location>
        <begin position="386"/>
        <end position="406"/>
    </location>
</feature>
<feature type="transmembrane region" description="Helical" evidence="6">
    <location>
        <begin position="173"/>
        <end position="191"/>
    </location>
</feature>
<dbReference type="Pfam" id="PF03151">
    <property type="entry name" value="TPT"/>
    <property type="match status" value="1"/>
</dbReference>
<feature type="transmembrane region" description="Helical" evidence="6">
    <location>
        <begin position="197"/>
        <end position="217"/>
    </location>
</feature>
<protein>
    <recommendedName>
        <fullName evidence="7">Sugar phosphate transporter domain-containing protein</fullName>
    </recommendedName>
</protein>
<gene>
    <name evidence="8" type="primary">FGENESH: predicted gene_6.353</name>
    <name evidence="9" type="ORF">AAT19DRAFT_14882</name>
    <name evidence="8" type="ORF">BN2166_0034310</name>
</gene>
<sequence length="409" mass="43846">MAAAAPAGGSFLPSHSSSPSLPSRASFERKSSVDGKDARTLLNGGPTAPVSEGRTRRTIVPVWMIVLGWIALSAVVILMNRDILVEKHFDHPVTLTTLHLIFQTCATRLLHRFTTLISGPPPAEEYATVPLTDPSQPPEDGTEEHAALGKSAQLERWKRKSVEMDWDTWRRQILPIALLFSLSLVLSNAAYLYCSVAFIHILKSFAPVAILLAAFAFRTKAVSLRLFGIVVMISAGVGIASYGEVDFSLVGFSIQMVAIAIEATRVTLIQILLNPSSAASTASPDSRPPAPAIATGMSPLKSLYFFAPAGLAINLFFLLVLEGLPAVRAIPKLGAWTILSNASLTFALNLSAVMLIGVSAMVLSLSKIIKDILMVVGPVLLMGENLTFMQFVGYAVATVGMVVYKFTPN</sequence>
<keyword evidence="2 6" id="KW-0812">Transmembrane</keyword>
<dbReference type="Proteomes" id="UP000199069">
    <property type="component" value="Unassembled WGS sequence"/>
</dbReference>
<feature type="transmembrane region" description="Helical" evidence="6">
    <location>
        <begin position="344"/>
        <end position="365"/>
    </location>
</feature>
<reference evidence="8 10" key="1">
    <citation type="submission" date="2015-07" db="EMBL/GenBank/DDBJ databases">
        <authorList>
            <person name="Cajimat M.N.B."/>
            <person name="Milazzo M.L."/>
            <person name="Fulhorst C.F."/>
        </authorList>
    </citation>
    <scope>NUCLEOTIDE SEQUENCE [LARGE SCALE GENOMIC DNA]</scope>
    <source>
        <strain evidence="8">Single colony</strain>
    </source>
</reference>
<dbReference type="EMBL" id="LCTV02000006">
    <property type="protein sequence ID" value="PRQ74529.1"/>
    <property type="molecule type" value="Genomic_DNA"/>
</dbReference>
<feature type="domain" description="Sugar phosphate transporter" evidence="7">
    <location>
        <begin position="64"/>
        <end position="404"/>
    </location>
</feature>
<dbReference type="Proteomes" id="UP000239560">
    <property type="component" value="Unassembled WGS sequence"/>
</dbReference>
<dbReference type="InterPro" id="IPR050186">
    <property type="entry name" value="TPT_transporter"/>
</dbReference>
<evidence type="ECO:0000256" key="5">
    <source>
        <dbReference type="SAM" id="MobiDB-lite"/>
    </source>
</evidence>
<feature type="transmembrane region" description="Helical" evidence="6">
    <location>
        <begin position="224"/>
        <end position="243"/>
    </location>
</feature>
<evidence type="ECO:0000256" key="4">
    <source>
        <dbReference type="ARBA" id="ARBA00023136"/>
    </source>
</evidence>
<evidence type="ECO:0000259" key="7">
    <source>
        <dbReference type="Pfam" id="PF03151"/>
    </source>
</evidence>
<evidence type="ECO:0000313" key="10">
    <source>
        <dbReference type="Proteomes" id="UP000199069"/>
    </source>
</evidence>
<proteinExistence type="predicted"/>
<dbReference type="PANTHER" id="PTHR11132">
    <property type="entry name" value="SOLUTE CARRIER FAMILY 35"/>
    <property type="match status" value="1"/>
</dbReference>
<dbReference type="OMA" id="PWYLLEM"/>
<evidence type="ECO:0000313" key="11">
    <source>
        <dbReference type="Proteomes" id="UP000239560"/>
    </source>
</evidence>
<dbReference type="InterPro" id="IPR004853">
    <property type="entry name" value="Sugar_P_trans_dom"/>
</dbReference>
<reference evidence="9 11" key="2">
    <citation type="journal article" date="2018" name="Elife">
        <title>Functional genomics of lipid metabolism in the oleaginous yeast Rhodosporidium toruloides.</title>
        <authorList>
            <person name="Coradetti S.T."/>
            <person name="Pinel D."/>
            <person name="Geiselman G."/>
            <person name="Ito M."/>
            <person name="Mondo S."/>
            <person name="Reilly M.C."/>
            <person name="Cheng Y.F."/>
            <person name="Bauer S."/>
            <person name="Grigoriev I."/>
            <person name="Gladden J.M."/>
            <person name="Simmons B.A."/>
            <person name="Brem R."/>
            <person name="Arkin A.P."/>
            <person name="Skerker J.M."/>
        </authorList>
    </citation>
    <scope>NUCLEOTIDE SEQUENCE [LARGE SCALE GENOMIC DNA]</scope>
    <source>
        <strain evidence="9 11">NBRC 0880</strain>
    </source>
</reference>
<evidence type="ECO:0000256" key="2">
    <source>
        <dbReference type="ARBA" id="ARBA00022692"/>
    </source>
</evidence>
<dbReference type="GO" id="GO:0016020">
    <property type="term" value="C:membrane"/>
    <property type="evidence" value="ECO:0007669"/>
    <property type="project" value="UniProtKB-SubCell"/>
</dbReference>
<evidence type="ECO:0000256" key="1">
    <source>
        <dbReference type="ARBA" id="ARBA00004141"/>
    </source>
</evidence>
<evidence type="ECO:0000313" key="9">
    <source>
        <dbReference type="EMBL" id="PRQ74529.1"/>
    </source>
</evidence>
<feature type="compositionally biased region" description="Basic and acidic residues" evidence="5">
    <location>
        <begin position="26"/>
        <end position="39"/>
    </location>
</feature>
<dbReference type="EMBL" id="CWKI01000006">
    <property type="protein sequence ID" value="CTR07570.1"/>
    <property type="molecule type" value="Genomic_DNA"/>
</dbReference>
<name>A0A0K3CGC0_RHOTO</name>
<dbReference type="OrthoDB" id="6418713at2759"/>
<feature type="transmembrane region" description="Helical" evidence="6">
    <location>
        <begin position="303"/>
        <end position="324"/>
    </location>
</feature>
<evidence type="ECO:0000256" key="3">
    <source>
        <dbReference type="ARBA" id="ARBA00022989"/>
    </source>
</evidence>
<feature type="transmembrane region" description="Helical" evidence="6">
    <location>
        <begin position="59"/>
        <end position="79"/>
    </location>
</feature>
<accession>A0A0K3CGC0</accession>
<evidence type="ECO:0000256" key="6">
    <source>
        <dbReference type="SAM" id="Phobius"/>
    </source>
</evidence>
<organism evidence="8 10">
    <name type="scientific">Rhodotorula toruloides</name>
    <name type="common">Yeast</name>
    <name type="synonym">Rhodosporidium toruloides</name>
    <dbReference type="NCBI Taxonomy" id="5286"/>
    <lineage>
        <taxon>Eukaryota</taxon>
        <taxon>Fungi</taxon>
        <taxon>Dikarya</taxon>
        <taxon>Basidiomycota</taxon>
        <taxon>Pucciniomycotina</taxon>
        <taxon>Microbotryomycetes</taxon>
        <taxon>Sporidiobolales</taxon>
        <taxon>Sporidiobolaceae</taxon>
        <taxon>Rhodotorula</taxon>
    </lineage>
</organism>
<feature type="compositionally biased region" description="Low complexity" evidence="5">
    <location>
        <begin position="7"/>
        <end position="25"/>
    </location>
</feature>